<dbReference type="InterPro" id="IPR012338">
    <property type="entry name" value="Beta-lactam/transpept-like"/>
</dbReference>
<feature type="active site" description="Proton acceptor" evidence="7">
    <location>
        <position position="70"/>
    </location>
</feature>
<comment type="caution">
    <text evidence="12">The sequence shown here is derived from an EMBL/GenBank/DDBJ whole genome shotgun (WGS) entry which is preliminary data.</text>
</comment>
<dbReference type="GO" id="GO:0009252">
    <property type="term" value="P:peptidoglycan biosynthetic process"/>
    <property type="evidence" value="ECO:0007669"/>
    <property type="project" value="UniProtKB-KW"/>
</dbReference>
<dbReference type="GO" id="GO:0009002">
    <property type="term" value="F:serine-type D-Ala-D-Ala carboxypeptidase activity"/>
    <property type="evidence" value="ECO:0007669"/>
    <property type="project" value="InterPro"/>
</dbReference>
<dbReference type="SUPFAM" id="SSF56601">
    <property type="entry name" value="beta-lactamase/transpeptidase-like"/>
    <property type="match status" value="1"/>
</dbReference>
<name>A0A317PQ89_9HYPH</name>
<keyword evidence="6" id="KW-0961">Cell wall biogenesis/degradation</keyword>
<dbReference type="AlphaFoldDB" id="A0A317PQ89"/>
<feature type="chain" id="PRO_5016468356" evidence="10">
    <location>
        <begin position="36"/>
        <end position="465"/>
    </location>
</feature>
<accession>A0A317PQ89</accession>
<sequence>MRTEQTTARTAVAALPLRLLALVTLVLATAFSAPAARAAEYAGIVIDAKTGKTLYAHDADELRYPASLTKMMTLYLTFEAMQNGRLKLSSRIPVSANAAKEPPTKLGLRPGQTISVEDAILALITESANDVSTALGEYLGGSESKFASMMTAKARVLGMSHTTYRNAHGLPNSAQKTTARDQARLGIALREHFPRDYRYFSTRSFTYGKRKHGNHNRLLGQVRGVDGIKTGYTRASGFNLVTSVIDRDRSIVAVVMGGRTGASRNAQMKDLIARYLPQASTRGGGQLIARGKMAPTIPAALIAELELPQVGPLPENRHDDSRITLAYAAPAPNPVVGRAALAETLRLQKTVAVPTPAPAYVPEAADSIASLAVDPVTTASTQAITGWVIQIGAMPDRDGALGLLSKAQSAGGGALADAEPFTMAYSKGSAQLYRARFAGFDGQDGALSACKALKKKGFACWATQN</sequence>
<evidence type="ECO:0000256" key="3">
    <source>
        <dbReference type="ARBA" id="ARBA00022801"/>
    </source>
</evidence>
<evidence type="ECO:0000256" key="2">
    <source>
        <dbReference type="ARBA" id="ARBA00022729"/>
    </source>
</evidence>
<feature type="signal peptide" evidence="10">
    <location>
        <begin position="1"/>
        <end position="35"/>
    </location>
</feature>
<dbReference type="OrthoDB" id="9795979at2"/>
<keyword evidence="4" id="KW-0133">Cell shape</keyword>
<feature type="active site" evidence="7">
    <location>
        <position position="127"/>
    </location>
</feature>
<dbReference type="InterPro" id="IPR007730">
    <property type="entry name" value="SPOR-like_dom"/>
</dbReference>
<proteinExistence type="inferred from homology"/>
<dbReference type="GO" id="GO:0008360">
    <property type="term" value="P:regulation of cell shape"/>
    <property type="evidence" value="ECO:0007669"/>
    <property type="project" value="UniProtKB-KW"/>
</dbReference>
<dbReference type="Proteomes" id="UP000246352">
    <property type="component" value="Unassembled WGS sequence"/>
</dbReference>
<evidence type="ECO:0000313" key="12">
    <source>
        <dbReference type="EMBL" id="PWW03658.1"/>
    </source>
</evidence>
<feature type="active site" description="Proton acceptor" evidence="7">
    <location>
        <position position="67"/>
    </location>
</feature>
<dbReference type="GO" id="GO:0042834">
    <property type="term" value="F:peptidoglycan binding"/>
    <property type="evidence" value="ECO:0007669"/>
    <property type="project" value="InterPro"/>
</dbReference>
<dbReference type="InterPro" id="IPR018044">
    <property type="entry name" value="Peptidase_S11"/>
</dbReference>
<dbReference type="Pfam" id="PF00768">
    <property type="entry name" value="Peptidase_S11"/>
    <property type="match status" value="1"/>
</dbReference>
<protein>
    <submittedName>
        <fullName evidence="12">D-alanyl-D-alanine carboxypeptidase</fullName>
    </submittedName>
</protein>
<dbReference type="PRINTS" id="PR00725">
    <property type="entry name" value="DADACBPTASE1"/>
</dbReference>
<evidence type="ECO:0000256" key="4">
    <source>
        <dbReference type="ARBA" id="ARBA00022960"/>
    </source>
</evidence>
<keyword evidence="5" id="KW-0573">Peptidoglycan synthesis</keyword>
<keyword evidence="12" id="KW-0645">Protease</keyword>
<dbReference type="RefSeq" id="WP_110030184.1">
    <property type="nucleotide sequence ID" value="NZ_QGTR01000001.1"/>
</dbReference>
<organism evidence="12 13">
    <name type="scientific">Hoeflea marina</name>
    <dbReference type="NCBI Taxonomy" id="274592"/>
    <lineage>
        <taxon>Bacteria</taxon>
        <taxon>Pseudomonadati</taxon>
        <taxon>Pseudomonadota</taxon>
        <taxon>Alphaproteobacteria</taxon>
        <taxon>Hyphomicrobiales</taxon>
        <taxon>Rhizobiaceae</taxon>
        <taxon>Hoeflea</taxon>
    </lineage>
</organism>
<dbReference type="Gene3D" id="3.40.710.10">
    <property type="entry name" value="DD-peptidase/beta-lactamase superfamily"/>
    <property type="match status" value="1"/>
</dbReference>
<keyword evidence="2 10" id="KW-0732">Signal</keyword>
<dbReference type="InterPro" id="IPR001967">
    <property type="entry name" value="Peptidase_S11_N"/>
</dbReference>
<evidence type="ECO:0000256" key="1">
    <source>
        <dbReference type="ARBA" id="ARBA00007164"/>
    </source>
</evidence>
<evidence type="ECO:0000259" key="11">
    <source>
        <dbReference type="PROSITE" id="PS51724"/>
    </source>
</evidence>
<keyword evidence="12" id="KW-0121">Carboxypeptidase</keyword>
<dbReference type="Pfam" id="PF05036">
    <property type="entry name" value="SPOR"/>
    <property type="match status" value="1"/>
</dbReference>
<evidence type="ECO:0000256" key="6">
    <source>
        <dbReference type="ARBA" id="ARBA00023316"/>
    </source>
</evidence>
<evidence type="ECO:0000256" key="7">
    <source>
        <dbReference type="PIRSR" id="PIRSR618044-1"/>
    </source>
</evidence>
<comment type="similarity">
    <text evidence="1 9">Belongs to the peptidase S11 family.</text>
</comment>
<evidence type="ECO:0000256" key="5">
    <source>
        <dbReference type="ARBA" id="ARBA00022984"/>
    </source>
</evidence>
<evidence type="ECO:0000256" key="9">
    <source>
        <dbReference type="RuleBase" id="RU004016"/>
    </source>
</evidence>
<keyword evidence="13" id="KW-1185">Reference proteome</keyword>
<dbReference type="EMBL" id="QGTR01000001">
    <property type="protein sequence ID" value="PWW03658.1"/>
    <property type="molecule type" value="Genomic_DNA"/>
</dbReference>
<dbReference type="SUPFAM" id="SSF110997">
    <property type="entry name" value="Sporulation related repeat"/>
    <property type="match status" value="1"/>
</dbReference>
<reference evidence="12 13" key="1">
    <citation type="submission" date="2018-05" db="EMBL/GenBank/DDBJ databases">
        <title>Genomic Encyclopedia of Type Strains, Phase IV (KMG-IV): sequencing the most valuable type-strain genomes for metagenomic binning, comparative biology and taxonomic classification.</title>
        <authorList>
            <person name="Goeker M."/>
        </authorList>
    </citation>
    <scope>NUCLEOTIDE SEQUENCE [LARGE SCALE GENOMIC DNA]</scope>
    <source>
        <strain evidence="12 13">DSM 16791</strain>
    </source>
</reference>
<gene>
    <name evidence="12" type="ORF">DFR52_101344</name>
</gene>
<dbReference type="PANTHER" id="PTHR21581:SF6">
    <property type="entry name" value="TRAFFICKING PROTEIN PARTICLE COMPLEX SUBUNIT 12"/>
    <property type="match status" value="1"/>
</dbReference>
<dbReference type="Gene3D" id="3.30.70.1070">
    <property type="entry name" value="Sporulation related repeat"/>
    <property type="match status" value="1"/>
</dbReference>
<evidence type="ECO:0000256" key="10">
    <source>
        <dbReference type="SAM" id="SignalP"/>
    </source>
</evidence>
<dbReference type="PANTHER" id="PTHR21581">
    <property type="entry name" value="D-ALANYL-D-ALANINE CARBOXYPEPTIDASE"/>
    <property type="match status" value="1"/>
</dbReference>
<evidence type="ECO:0000256" key="8">
    <source>
        <dbReference type="PIRSR" id="PIRSR618044-2"/>
    </source>
</evidence>
<feature type="domain" description="SPOR" evidence="11">
    <location>
        <begin position="381"/>
        <end position="465"/>
    </location>
</feature>
<dbReference type="InterPro" id="IPR036680">
    <property type="entry name" value="SPOR-like_sf"/>
</dbReference>
<dbReference type="GO" id="GO:0006508">
    <property type="term" value="P:proteolysis"/>
    <property type="evidence" value="ECO:0007669"/>
    <property type="project" value="InterPro"/>
</dbReference>
<evidence type="ECO:0000313" key="13">
    <source>
        <dbReference type="Proteomes" id="UP000246352"/>
    </source>
</evidence>
<dbReference type="GO" id="GO:0071555">
    <property type="term" value="P:cell wall organization"/>
    <property type="evidence" value="ECO:0007669"/>
    <property type="project" value="UniProtKB-KW"/>
</dbReference>
<dbReference type="PROSITE" id="PS51724">
    <property type="entry name" value="SPOR"/>
    <property type="match status" value="1"/>
</dbReference>
<keyword evidence="3" id="KW-0378">Hydrolase</keyword>
<feature type="binding site" evidence="8">
    <location>
        <position position="229"/>
    </location>
    <ligand>
        <name>substrate</name>
    </ligand>
</feature>